<dbReference type="Pfam" id="PF02055">
    <property type="entry name" value="Glyco_hydro_30"/>
    <property type="match status" value="1"/>
</dbReference>
<feature type="chain" id="PRO_5023009913" evidence="5">
    <location>
        <begin position="27"/>
        <end position="474"/>
    </location>
</feature>
<feature type="signal peptide" evidence="5">
    <location>
        <begin position="1"/>
        <end position="26"/>
    </location>
</feature>
<evidence type="ECO:0000313" key="9">
    <source>
        <dbReference type="Proteomes" id="UP000315010"/>
    </source>
</evidence>
<dbReference type="RefSeq" id="WP_146393964.1">
    <property type="nucleotide sequence ID" value="NZ_SJPJ01000001.1"/>
</dbReference>
<organism evidence="8 9">
    <name type="scientific">Novipirellula herctigrandis</name>
    <dbReference type="NCBI Taxonomy" id="2527986"/>
    <lineage>
        <taxon>Bacteria</taxon>
        <taxon>Pseudomonadati</taxon>
        <taxon>Planctomycetota</taxon>
        <taxon>Planctomycetia</taxon>
        <taxon>Pirellulales</taxon>
        <taxon>Pirellulaceae</taxon>
        <taxon>Novipirellula</taxon>
    </lineage>
</organism>
<comment type="similarity">
    <text evidence="1 4">Belongs to the glycosyl hydrolase 30 family.</text>
</comment>
<dbReference type="Gene3D" id="2.60.40.1180">
    <property type="entry name" value="Golgi alpha-mannosidase II"/>
    <property type="match status" value="1"/>
</dbReference>
<dbReference type="GO" id="GO:0006680">
    <property type="term" value="P:glucosylceramide catabolic process"/>
    <property type="evidence" value="ECO:0007669"/>
    <property type="project" value="TreeGrafter"/>
</dbReference>
<dbReference type="InterPro" id="IPR013780">
    <property type="entry name" value="Glyco_hydro_b"/>
</dbReference>
<dbReference type="InterPro" id="IPR001139">
    <property type="entry name" value="Glyco_hydro_30"/>
</dbReference>
<name>A0A5C5YV13_9BACT</name>
<dbReference type="OrthoDB" id="9806701at2"/>
<evidence type="ECO:0000259" key="6">
    <source>
        <dbReference type="Pfam" id="PF02055"/>
    </source>
</evidence>
<keyword evidence="2 5" id="KW-0732">Signal</keyword>
<keyword evidence="3 4" id="KW-0378">Hydrolase</keyword>
<dbReference type="AlphaFoldDB" id="A0A5C5YV13"/>
<gene>
    <name evidence="8" type="ORF">CA13_02450</name>
</gene>
<evidence type="ECO:0000256" key="5">
    <source>
        <dbReference type="SAM" id="SignalP"/>
    </source>
</evidence>
<reference evidence="8 9" key="1">
    <citation type="submission" date="2019-02" db="EMBL/GenBank/DDBJ databases">
        <title>Deep-cultivation of Planctomycetes and their phenomic and genomic characterization uncovers novel biology.</title>
        <authorList>
            <person name="Wiegand S."/>
            <person name="Jogler M."/>
            <person name="Boedeker C."/>
            <person name="Pinto D."/>
            <person name="Vollmers J."/>
            <person name="Rivas-Marin E."/>
            <person name="Kohn T."/>
            <person name="Peeters S.H."/>
            <person name="Heuer A."/>
            <person name="Rast P."/>
            <person name="Oberbeckmann S."/>
            <person name="Bunk B."/>
            <person name="Jeske O."/>
            <person name="Meyerdierks A."/>
            <person name="Storesund J.E."/>
            <person name="Kallscheuer N."/>
            <person name="Luecker S."/>
            <person name="Lage O.M."/>
            <person name="Pohl T."/>
            <person name="Merkel B.J."/>
            <person name="Hornburger P."/>
            <person name="Mueller R.-W."/>
            <person name="Bruemmer F."/>
            <person name="Labrenz M."/>
            <person name="Spormann A.M."/>
            <person name="Op Den Camp H."/>
            <person name="Overmann J."/>
            <person name="Amann R."/>
            <person name="Jetten M.S.M."/>
            <person name="Mascher T."/>
            <person name="Medema M.H."/>
            <person name="Devos D.P."/>
            <person name="Kaster A.-K."/>
            <person name="Ovreas L."/>
            <person name="Rohde M."/>
            <person name="Galperin M.Y."/>
            <person name="Jogler C."/>
        </authorList>
    </citation>
    <scope>NUCLEOTIDE SEQUENCE [LARGE SCALE GENOMIC DNA]</scope>
    <source>
        <strain evidence="8 9">CA13</strain>
    </source>
</reference>
<dbReference type="SUPFAM" id="SSF51011">
    <property type="entry name" value="Glycosyl hydrolase domain"/>
    <property type="match status" value="1"/>
</dbReference>
<dbReference type="InterPro" id="IPR033453">
    <property type="entry name" value="Glyco_hydro_30_TIM-barrel"/>
</dbReference>
<evidence type="ECO:0000256" key="3">
    <source>
        <dbReference type="ARBA" id="ARBA00022801"/>
    </source>
</evidence>
<feature type="domain" description="Glycosyl hydrolase family 30 TIM-barrel" evidence="6">
    <location>
        <begin position="77"/>
        <end position="408"/>
    </location>
</feature>
<dbReference type="GO" id="GO:0016020">
    <property type="term" value="C:membrane"/>
    <property type="evidence" value="ECO:0007669"/>
    <property type="project" value="GOC"/>
</dbReference>
<accession>A0A5C5YV13</accession>
<dbReference type="SUPFAM" id="SSF51445">
    <property type="entry name" value="(Trans)glycosidases"/>
    <property type="match status" value="1"/>
</dbReference>
<feature type="domain" description="Glycosyl hydrolase family 30 beta sandwich" evidence="7">
    <location>
        <begin position="411"/>
        <end position="470"/>
    </location>
</feature>
<dbReference type="PANTHER" id="PTHR11069:SF23">
    <property type="entry name" value="LYSOSOMAL ACID GLUCOSYLCERAMIDASE"/>
    <property type="match status" value="1"/>
</dbReference>
<dbReference type="GO" id="GO:0004348">
    <property type="term" value="F:glucosylceramidase activity"/>
    <property type="evidence" value="ECO:0007669"/>
    <property type="project" value="InterPro"/>
</dbReference>
<dbReference type="Proteomes" id="UP000315010">
    <property type="component" value="Unassembled WGS sequence"/>
</dbReference>
<sequence length="474" mass="52381" precursor="true">MNRLHSLFTVILLVLLGTMISDSALAANVRCWLTDPNGAERFEKQHGETRFVAKHPPQRGDSAATILIDPDKSFQSIDGFGFTLTSGSAELLMQMDASARNDLLRELFSTDATGIGVSYLRLSIGASDLSRFVYSYNDLQPGEVDLEMKRFDLGEDRKHVIPILKEILGIAPDISLMGSPWSPPTWMKDNHDSVGGSLLPQYSDAYARYFVAYILAMKSEGICIDAITIQNEPLHPGNNPSLLMLADQQATFIKHHLGPAFEAAGIDTKIIIYDHNCDRPDYPISILNDDEAYNYIDGSAFHLYGGKITAMSQVHEAHPNKNLYFTEQWIGAPGNLAGDMAWHVRELIVGATRNWSRTVLEWNLASDPNQDPHTEGGCDRCLGAITVSGNQVTRNPAYYIVAHASKFVRPGSYRIASNVVPNLPNVAFKTPDGDLVLIVLNDSNRSATFRLEQGNRQATLSLPSRAVATYIWSR</sequence>
<evidence type="ECO:0000256" key="1">
    <source>
        <dbReference type="ARBA" id="ARBA00005382"/>
    </source>
</evidence>
<dbReference type="Pfam" id="PF17189">
    <property type="entry name" value="Glyco_hydro_30C"/>
    <property type="match status" value="1"/>
</dbReference>
<dbReference type="EMBL" id="SJPJ01000001">
    <property type="protein sequence ID" value="TWT78848.1"/>
    <property type="molecule type" value="Genomic_DNA"/>
</dbReference>
<evidence type="ECO:0000256" key="4">
    <source>
        <dbReference type="RuleBase" id="RU361188"/>
    </source>
</evidence>
<evidence type="ECO:0000259" key="7">
    <source>
        <dbReference type="Pfam" id="PF17189"/>
    </source>
</evidence>
<evidence type="ECO:0000256" key="2">
    <source>
        <dbReference type="ARBA" id="ARBA00022729"/>
    </source>
</evidence>
<evidence type="ECO:0000313" key="8">
    <source>
        <dbReference type="EMBL" id="TWT78848.1"/>
    </source>
</evidence>
<keyword evidence="4" id="KW-0326">Glycosidase</keyword>
<protein>
    <submittedName>
        <fullName evidence="8">O-Glycosyl hydrolase family 30</fullName>
    </submittedName>
</protein>
<dbReference type="InterPro" id="IPR017853">
    <property type="entry name" value="GH"/>
</dbReference>
<comment type="caution">
    <text evidence="8">The sequence shown here is derived from an EMBL/GenBank/DDBJ whole genome shotgun (WGS) entry which is preliminary data.</text>
</comment>
<dbReference type="InterPro" id="IPR033452">
    <property type="entry name" value="GH30_C"/>
</dbReference>
<dbReference type="PANTHER" id="PTHR11069">
    <property type="entry name" value="GLUCOSYLCERAMIDASE"/>
    <property type="match status" value="1"/>
</dbReference>
<keyword evidence="9" id="KW-1185">Reference proteome</keyword>
<dbReference type="Gene3D" id="3.20.20.80">
    <property type="entry name" value="Glycosidases"/>
    <property type="match status" value="1"/>
</dbReference>
<proteinExistence type="inferred from homology"/>